<dbReference type="GeneID" id="36841581"/>
<organism evidence="3">
    <name type="scientific">Pandoravirus macleodensis</name>
    <dbReference type="NCBI Taxonomy" id="2107707"/>
    <lineage>
        <taxon>Viruses</taxon>
        <taxon>Pandoravirus</taxon>
    </lineage>
</organism>
<dbReference type="KEGG" id="vg:36841581"/>
<reference evidence="3" key="1">
    <citation type="journal article" date="2018" name="Nat. Commun.">
        <title>Diversity and evolution of the emerging Pandoraviridae family.</title>
        <authorList>
            <person name="Legendre M."/>
            <person name="Fabre E."/>
            <person name="Poirot O."/>
            <person name="Jeudy S."/>
            <person name="Lartigue A."/>
            <person name="Alempic J.M."/>
            <person name="Beucher L."/>
            <person name="Philippe N."/>
            <person name="Bertaux L."/>
            <person name="Christo-Foroux E."/>
            <person name="Labadie K."/>
            <person name="Coute Y."/>
            <person name="Abergel C."/>
            <person name="Claverie J.M."/>
        </authorList>
    </citation>
    <scope>NUCLEOTIDE SEQUENCE [LARGE SCALE GENOMIC DNA]</scope>
    <source>
        <strain evidence="3">Macleodensis</strain>
    </source>
</reference>
<gene>
    <name evidence="3" type="ORF">pmac_cds_438</name>
</gene>
<proteinExistence type="predicted"/>
<protein>
    <submittedName>
        <fullName evidence="3">Morn repeat domain containing protein</fullName>
    </submittedName>
</protein>
<dbReference type="PANTHER" id="PTHR23084:SF263">
    <property type="entry name" value="MORN REPEAT-CONTAINING PROTEIN 1"/>
    <property type="match status" value="1"/>
</dbReference>
<dbReference type="Gene3D" id="2.20.110.10">
    <property type="entry name" value="Histone H3 K4-specific methyltransferase SET7/9 N-terminal domain"/>
    <property type="match status" value="4"/>
</dbReference>
<dbReference type="Proteomes" id="UP000249758">
    <property type="component" value="Segment"/>
</dbReference>
<dbReference type="SUPFAM" id="SSF81383">
    <property type="entry name" value="F-box domain"/>
    <property type="match status" value="1"/>
</dbReference>
<evidence type="ECO:0000313" key="3">
    <source>
        <dbReference type="EMBL" id="AVK77126.1"/>
    </source>
</evidence>
<feature type="region of interest" description="Disordered" evidence="2">
    <location>
        <begin position="211"/>
        <end position="235"/>
    </location>
</feature>
<dbReference type="RefSeq" id="YP_009481122.1">
    <property type="nucleotide sequence ID" value="NC_037665.1"/>
</dbReference>
<evidence type="ECO:0000256" key="2">
    <source>
        <dbReference type="SAM" id="MobiDB-lite"/>
    </source>
</evidence>
<dbReference type="InterPro" id="IPR036047">
    <property type="entry name" value="F-box-like_dom_sf"/>
</dbReference>
<name>A0A2U7UFA3_9VIRU</name>
<dbReference type="SUPFAM" id="SSF82185">
    <property type="entry name" value="Histone H3 K4-specific methyltransferase SET7/9 N-terminal domain"/>
    <property type="match status" value="2"/>
</dbReference>
<dbReference type="SMART" id="SM00698">
    <property type="entry name" value="MORN"/>
    <property type="match status" value="9"/>
</dbReference>
<dbReference type="PANTHER" id="PTHR23084">
    <property type="entry name" value="PHOSPHATIDYLINOSITOL-4-PHOSPHATE 5-KINASE RELATED"/>
    <property type="match status" value="1"/>
</dbReference>
<feature type="region of interest" description="Disordered" evidence="2">
    <location>
        <begin position="1"/>
        <end position="37"/>
    </location>
</feature>
<sequence length="430" mass="47617">MPKKRGKNRNWRQRRLNQKVLRAGDGHNEPPQDASSPLDVLPDEILFCMLCATQSVADAFRFGITCRRMWAVFADQTLWQARCRARYGSIRHQWFAQFGKDGQWVYRAHASPLSAGVGAGAIDNGFYRGDTDGVRPHGYGLAVIKLGDDPEGRVYEGEWHQGQMHGHGVRADKDGSYYEGLWRAGLFHGRGILYQKDTMYDGEWASGKRQGRGAQARYVQASSQSPSKPLDGPRLGDGVSGYTGDWFSDKPHGRGVEVYVDGACYSGDMLCGNRHGSGTYAWPNGAHYDGQWVRGKQHGHGVMTESDGTATATVWVNDAIHGQGVQTCPDGSSYRGDLRQGKGAHGWGVHIWADGRRYEGRWHHNQRHGHGAMFYLDGSQWEGDWKEGARARGATVDHGRRLPTSSPLDCACMACSGDHDNIIDRDAMPL</sequence>
<accession>A0A2U7UFA3</accession>
<dbReference type="Pfam" id="PF02493">
    <property type="entry name" value="MORN"/>
    <property type="match status" value="8"/>
</dbReference>
<feature type="compositionally biased region" description="Basic residues" evidence="2">
    <location>
        <begin position="1"/>
        <end position="17"/>
    </location>
</feature>
<keyword evidence="1" id="KW-0677">Repeat</keyword>
<dbReference type="EMBL" id="MG011691">
    <property type="protein sequence ID" value="AVK77126.1"/>
    <property type="molecule type" value="Genomic_DNA"/>
</dbReference>
<dbReference type="InterPro" id="IPR003409">
    <property type="entry name" value="MORN"/>
</dbReference>
<evidence type="ECO:0000256" key="1">
    <source>
        <dbReference type="ARBA" id="ARBA00022737"/>
    </source>
</evidence>